<name>A0A916UMV4_9HYPH</name>
<keyword evidence="7" id="KW-0406">Ion transport</keyword>
<feature type="transmembrane region" description="Helical" evidence="9">
    <location>
        <begin position="275"/>
        <end position="293"/>
    </location>
</feature>
<protein>
    <submittedName>
        <fullName evidence="11">K+/H+ antiporter</fullName>
    </submittedName>
</protein>
<keyword evidence="2" id="KW-0813">Transport</keyword>
<dbReference type="GO" id="GO:1902600">
    <property type="term" value="P:proton transmembrane transport"/>
    <property type="evidence" value="ECO:0007669"/>
    <property type="project" value="InterPro"/>
</dbReference>
<accession>A0A916UMV4</accession>
<organism evidence="11 12">
    <name type="scientific">Chelatococcus reniformis</name>
    <dbReference type="NCBI Taxonomy" id="1494448"/>
    <lineage>
        <taxon>Bacteria</taxon>
        <taxon>Pseudomonadati</taxon>
        <taxon>Pseudomonadota</taxon>
        <taxon>Alphaproteobacteria</taxon>
        <taxon>Hyphomicrobiales</taxon>
        <taxon>Chelatococcaceae</taxon>
        <taxon>Chelatococcus</taxon>
    </lineage>
</organism>
<dbReference type="Proteomes" id="UP000637002">
    <property type="component" value="Unassembled WGS sequence"/>
</dbReference>
<evidence type="ECO:0000259" key="10">
    <source>
        <dbReference type="Pfam" id="PF00999"/>
    </source>
</evidence>
<dbReference type="NCBIfam" id="NF003716">
    <property type="entry name" value="PRK05326.1-3"/>
    <property type="match status" value="1"/>
</dbReference>
<evidence type="ECO:0000313" key="12">
    <source>
        <dbReference type="Proteomes" id="UP000637002"/>
    </source>
</evidence>
<feature type="transmembrane region" description="Helical" evidence="9">
    <location>
        <begin position="162"/>
        <end position="181"/>
    </location>
</feature>
<dbReference type="GO" id="GO:0005886">
    <property type="term" value="C:plasma membrane"/>
    <property type="evidence" value="ECO:0007669"/>
    <property type="project" value="UniProtKB-SubCell"/>
</dbReference>
<evidence type="ECO:0000256" key="5">
    <source>
        <dbReference type="ARBA" id="ARBA00022692"/>
    </source>
</evidence>
<evidence type="ECO:0000256" key="8">
    <source>
        <dbReference type="ARBA" id="ARBA00023136"/>
    </source>
</evidence>
<comment type="subcellular location">
    <subcellularLocation>
        <location evidence="1">Cell membrane</location>
        <topology evidence="1">Multi-pass membrane protein</topology>
    </subcellularLocation>
</comment>
<evidence type="ECO:0000256" key="2">
    <source>
        <dbReference type="ARBA" id="ARBA00022448"/>
    </source>
</evidence>
<feature type="transmembrane region" description="Helical" evidence="9">
    <location>
        <begin position="227"/>
        <end position="255"/>
    </location>
</feature>
<feature type="transmembrane region" description="Helical" evidence="9">
    <location>
        <begin position="119"/>
        <end position="141"/>
    </location>
</feature>
<keyword evidence="4" id="KW-1003">Cell membrane</keyword>
<keyword evidence="5 9" id="KW-0812">Transmembrane</keyword>
<feature type="transmembrane region" description="Helical" evidence="9">
    <location>
        <begin position="35"/>
        <end position="54"/>
    </location>
</feature>
<feature type="transmembrane region" description="Helical" evidence="9">
    <location>
        <begin position="363"/>
        <end position="382"/>
    </location>
</feature>
<sequence>MSSIALINSALLLGSGLVVLGILSSLAASRFGAPLLLVFLGLGMLVGENGFGVVFDDYRATYLIGSLALAVILFDGGLRTRVAELRGAVAPAVALATFGVLVTSLLTGLAAMAMLGLDLLSGLLVGSVVASTDAAAVFFLLRSNGLALRQRVNATLEIESSTNDPIAVFLVLALVELALAPHGTTAINLIEHLALSGAVGCILGLAGGVAIAAALNRLAFPAGLHPLFVIFCAIFIFAAASVAQGSGFLAVYLAGLVLGNRPVRALPSVISFHDAATWLSQIVMFLILGMLVTPSTLISFAVPGIAVAAFLMLVGRPVAVWLSLWPFRFSRSEKLFVSWTGLRGAVSIFLATIPMLTGVPNSAVYFNIAFFVVLVSLIVQGWSLPWTARRLSVALADPAPAVDRVEIDLPGQADLELVGYPVLPESPVLDHGRLPSWARPVLIVRGPATLTPEQAGPLLAGDYGYFLCPPMRVRRLDRLFAAFEGHRERSLAGVFAFPAAVRLSEIARAYSLDLATDVANQTLGELFADTFPEGVREGDRIGLGPVTLIARSVDDGAATAVTLLIDEADEVEASLGRVVLAKLMPRLKVASQGAVQLFGSARRRLTSLFD</sequence>
<dbReference type="RefSeq" id="WP_188611134.1">
    <property type="nucleotide sequence ID" value="NZ_BMGG01000007.1"/>
</dbReference>
<feature type="transmembrane region" description="Helical" evidence="9">
    <location>
        <begin position="193"/>
        <end position="215"/>
    </location>
</feature>
<dbReference type="EMBL" id="BMGG01000007">
    <property type="protein sequence ID" value="GGC79668.1"/>
    <property type="molecule type" value="Genomic_DNA"/>
</dbReference>
<feature type="transmembrane region" description="Helical" evidence="9">
    <location>
        <begin position="60"/>
        <end position="78"/>
    </location>
</feature>
<evidence type="ECO:0000256" key="7">
    <source>
        <dbReference type="ARBA" id="ARBA00023065"/>
    </source>
</evidence>
<evidence type="ECO:0000256" key="3">
    <source>
        <dbReference type="ARBA" id="ARBA00022449"/>
    </source>
</evidence>
<evidence type="ECO:0000256" key="6">
    <source>
        <dbReference type="ARBA" id="ARBA00022989"/>
    </source>
</evidence>
<dbReference type="AlphaFoldDB" id="A0A916UMV4"/>
<dbReference type="NCBIfam" id="NF003715">
    <property type="entry name" value="PRK05326.1-2"/>
    <property type="match status" value="1"/>
</dbReference>
<feature type="transmembrane region" description="Helical" evidence="9">
    <location>
        <begin position="6"/>
        <end position="28"/>
    </location>
</feature>
<evidence type="ECO:0000256" key="4">
    <source>
        <dbReference type="ARBA" id="ARBA00022475"/>
    </source>
</evidence>
<dbReference type="InterPro" id="IPR038770">
    <property type="entry name" value="Na+/solute_symporter_sf"/>
</dbReference>
<feature type="transmembrane region" description="Helical" evidence="9">
    <location>
        <begin position="90"/>
        <end position="113"/>
    </location>
</feature>
<dbReference type="PANTHER" id="PTHR32507">
    <property type="entry name" value="NA(+)/H(+) ANTIPORTER 1"/>
    <property type="match status" value="1"/>
</dbReference>
<proteinExistence type="predicted"/>
<feature type="transmembrane region" description="Helical" evidence="9">
    <location>
        <begin position="336"/>
        <end position="356"/>
    </location>
</feature>
<keyword evidence="3" id="KW-0050">Antiport</keyword>
<evidence type="ECO:0000313" key="11">
    <source>
        <dbReference type="EMBL" id="GGC79668.1"/>
    </source>
</evidence>
<gene>
    <name evidence="11" type="ORF">GCM10010994_42140</name>
</gene>
<dbReference type="InterPro" id="IPR006153">
    <property type="entry name" value="Cation/H_exchanger_TM"/>
</dbReference>
<dbReference type="NCBIfam" id="NF003714">
    <property type="entry name" value="PRK05326.1-1"/>
    <property type="match status" value="1"/>
</dbReference>
<keyword evidence="6 9" id="KW-1133">Transmembrane helix</keyword>
<reference evidence="11" key="2">
    <citation type="submission" date="2020-09" db="EMBL/GenBank/DDBJ databases">
        <authorList>
            <person name="Sun Q."/>
            <person name="Zhou Y."/>
        </authorList>
    </citation>
    <scope>NUCLEOTIDE SEQUENCE</scope>
    <source>
        <strain evidence="11">CGMCC 1.12919</strain>
    </source>
</reference>
<keyword evidence="8 9" id="KW-0472">Membrane</keyword>
<keyword evidence="12" id="KW-1185">Reference proteome</keyword>
<reference evidence="11" key="1">
    <citation type="journal article" date="2014" name="Int. J. Syst. Evol. Microbiol.">
        <title>Complete genome sequence of Corynebacterium casei LMG S-19264T (=DSM 44701T), isolated from a smear-ripened cheese.</title>
        <authorList>
            <consortium name="US DOE Joint Genome Institute (JGI-PGF)"/>
            <person name="Walter F."/>
            <person name="Albersmeier A."/>
            <person name="Kalinowski J."/>
            <person name="Ruckert C."/>
        </authorList>
    </citation>
    <scope>NUCLEOTIDE SEQUENCE</scope>
    <source>
        <strain evidence="11">CGMCC 1.12919</strain>
    </source>
</reference>
<dbReference type="Gene3D" id="1.20.1530.20">
    <property type="match status" value="1"/>
</dbReference>
<feature type="transmembrane region" description="Helical" evidence="9">
    <location>
        <begin position="300"/>
        <end position="324"/>
    </location>
</feature>
<evidence type="ECO:0000256" key="9">
    <source>
        <dbReference type="SAM" id="Phobius"/>
    </source>
</evidence>
<dbReference type="PANTHER" id="PTHR32507:SF7">
    <property type="entry name" value="K(+)_H(+) ANTIPORTER NHAP2"/>
    <property type="match status" value="1"/>
</dbReference>
<comment type="caution">
    <text evidence="11">The sequence shown here is derived from an EMBL/GenBank/DDBJ whole genome shotgun (WGS) entry which is preliminary data.</text>
</comment>
<feature type="domain" description="Cation/H+ exchanger transmembrane" evidence="10">
    <location>
        <begin position="19"/>
        <end position="389"/>
    </location>
</feature>
<evidence type="ECO:0000256" key="1">
    <source>
        <dbReference type="ARBA" id="ARBA00004651"/>
    </source>
</evidence>
<dbReference type="Pfam" id="PF00999">
    <property type="entry name" value="Na_H_Exchanger"/>
    <property type="match status" value="1"/>
</dbReference>
<dbReference type="GO" id="GO:0015297">
    <property type="term" value="F:antiporter activity"/>
    <property type="evidence" value="ECO:0007669"/>
    <property type="project" value="UniProtKB-KW"/>
</dbReference>